<comment type="caution">
    <text evidence="2">The sequence shown here is derived from an EMBL/GenBank/DDBJ whole genome shotgun (WGS) entry which is preliminary data.</text>
</comment>
<name>A0ABS8VGM1_DATST</name>
<evidence type="ECO:0000313" key="3">
    <source>
        <dbReference type="Proteomes" id="UP000823775"/>
    </source>
</evidence>
<gene>
    <name evidence="2" type="ORF">HAX54_035169</name>
</gene>
<organism evidence="2 3">
    <name type="scientific">Datura stramonium</name>
    <name type="common">Jimsonweed</name>
    <name type="synonym">Common thornapple</name>
    <dbReference type="NCBI Taxonomy" id="4076"/>
    <lineage>
        <taxon>Eukaryota</taxon>
        <taxon>Viridiplantae</taxon>
        <taxon>Streptophyta</taxon>
        <taxon>Embryophyta</taxon>
        <taxon>Tracheophyta</taxon>
        <taxon>Spermatophyta</taxon>
        <taxon>Magnoliopsida</taxon>
        <taxon>eudicotyledons</taxon>
        <taxon>Gunneridae</taxon>
        <taxon>Pentapetalae</taxon>
        <taxon>asterids</taxon>
        <taxon>lamiids</taxon>
        <taxon>Solanales</taxon>
        <taxon>Solanaceae</taxon>
        <taxon>Solanoideae</taxon>
        <taxon>Datureae</taxon>
        <taxon>Datura</taxon>
    </lineage>
</organism>
<feature type="region of interest" description="Disordered" evidence="1">
    <location>
        <begin position="25"/>
        <end position="56"/>
    </location>
</feature>
<reference evidence="2 3" key="1">
    <citation type="journal article" date="2021" name="BMC Genomics">
        <title>Datura genome reveals duplications of psychoactive alkaloid biosynthetic genes and high mutation rate following tissue culture.</title>
        <authorList>
            <person name="Rajewski A."/>
            <person name="Carter-House D."/>
            <person name="Stajich J."/>
            <person name="Litt A."/>
        </authorList>
    </citation>
    <scope>NUCLEOTIDE SEQUENCE [LARGE SCALE GENOMIC DNA]</scope>
    <source>
        <strain evidence="2">AR-01</strain>
    </source>
</reference>
<sequence>MSLSTMPKLIRSPFISVYTTRLSSDLRGSANTYSSPNSAGGVSNGRKPRADDPHQSKFSREYLASLALNHLSPFSSMALAPNLQARVPLG</sequence>
<accession>A0ABS8VGM1</accession>
<dbReference type="Proteomes" id="UP000823775">
    <property type="component" value="Unassembled WGS sequence"/>
</dbReference>
<feature type="compositionally biased region" description="Polar residues" evidence="1">
    <location>
        <begin position="29"/>
        <end position="41"/>
    </location>
</feature>
<protein>
    <submittedName>
        <fullName evidence="2">Uncharacterized protein</fullName>
    </submittedName>
</protein>
<dbReference type="EMBL" id="JACEIK010004572">
    <property type="protein sequence ID" value="MCD9645859.1"/>
    <property type="molecule type" value="Genomic_DNA"/>
</dbReference>
<keyword evidence="3" id="KW-1185">Reference proteome</keyword>
<evidence type="ECO:0000313" key="2">
    <source>
        <dbReference type="EMBL" id="MCD9645859.1"/>
    </source>
</evidence>
<proteinExistence type="predicted"/>
<evidence type="ECO:0000256" key="1">
    <source>
        <dbReference type="SAM" id="MobiDB-lite"/>
    </source>
</evidence>